<keyword evidence="2" id="KW-1185">Reference proteome</keyword>
<dbReference type="OrthoDB" id="10501433at2759"/>
<dbReference type="EMBL" id="ML976986">
    <property type="protein sequence ID" value="KAF1958839.1"/>
    <property type="molecule type" value="Genomic_DNA"/>
</dbReference>
<dbReference type="AlphaFoldDB" id="A0A6A5U4E8"/>
<accession>A0A6A5U4E8</accession>
<name>A0A6A5U4E8_9PLEO</name>
<organism evidence="1 2">
    <name type="scientific">Byssothecium circinans</name>
    <dbReference type="NCBI Taxonomy" id="147558"/>
    <lineage>
        <taxon>Eukaryota</taxon>
        <taxon>Fungi</taxon>
        <taxon>Dikarya</taxon>
        <taxon>Ascomycota</taxon>
        <taxon>Pezizomycotina</taxon>
        <taxon>Dothideomycetes</taxon>
        <taxon>Pleosporomycetidae</taxon>
        <taxon>Pleosporales</taxon>
        <taxon>Massarineae</taxon>
        <taxon>Massarinaceae</taxon>
        <taxon>Byssothecium</taxon>
    </lineage>
</organism>
<evidence type="ECO:0000313" key="1">
    <source>
        <dbReference type="EMBL" id="KAF1958839.1"/>
    </source>
</evidence>
<reference evidence="1" key="1">
    <citation type="journal article" date="2020" name="Stud. Mycol.">
        <title>101 Dothideomycetes genomes: a test case for predicting lifestyles and emergence of pathogens.</title>
        <authorList>
            <person name="Haridas S."/>
            <person name="Albert R."/>
            <person name="Binder M."/>
            <person name="Bloem J."/>
            <person name="Labutti K."/>
            <person name="Salamov A."/>
            <person name="Andreopoulos B."/>
            <person name="Baker S."/>
            <person name="Barry K."/>
            <person name="Bills G."/>
            <person name="Bluhm B."/>
            <person name="Cannon C."/>
            <person name="Castanera R."/>
            <person name="Culley D."/>
            <person name="Daum C."/>
            <person name="Ezra D."/>
            <person name="Gonzalez J."/>
            <person name="Henrissat B."/>
            <person name="Kuo A."/>
            <person name="Liang C."/>
            <person name="Lipzen A."/>
            <person name="Lutzoni F."/>
            <person name="Magnuson J."/>
            <person name="Mondo S."/>
            <person name="Nolan M."/>
            <person name="Ohm R."/>
            <person name="Pangilinan J."/>
            <person name="Park H.-J."/>
            <person name="Ramirez L."/>
            <person name="Alfaro M."/>
            <person name="Sun H."/>
            <person name="Tritt A."/>
            <person name="Yoshinaga Y."/>
            <person name="Zwiers L.-H."/>
            <person name="Turgeon B."/>
            <person name="Goodwin S."/>
            <person name="Spatafora J."/>
            <person name="Crous P."/>
            <person name="Grigoriev I."/>
        </authorList>
    </citation>
    <scope>NUCLEOTIDE SEQUENCE</scope>
    <source>
        <strain evidence="1">CBS 675.92</strain>
    </source>
</reference>
<proteinExistence type="predicted"/>
<gene>
    <name evidence="1" type="ORF">CC80DRAFT_490627</name>
</gene>
<sequence>MALPYNHALNQAIYFSPPPSNYADFTNTIQSAVSVLNTLTKASITAWTHFTAYRTAYHQLFSSESTLRQSIHDLVLSSDPNASTFERIKIEATFDEHLRVRGKEIFKVMQLEHQAVDAFEEVDGLREMGKSVCQELAHGFVLCERAKLEENKGLGGRLVLRVELGGAEKPLDEVRFQDGGGVAVEGMNLAVCTNHSHKVLYSSILMNVENARKLKSELERRMHIVRAHHHLCRIETTNDSLNFLALHEQTKDEIKMFREYFAEKDTDARAQFLEVLKKNSNEPEGTRLRKA</sequence>
<evidence type="ECO:0000313" key="2">
    <source>
        <dbReference type="Proteomes" id="UP000800035"/>
    </source>
</evidence>
<dbReference type="Proteomes" id="UP000800035">
    <property type="component" value="Unassembled WGS sequence"/>
</dbReference>
<protein>
    <submittedName>
        <fullName evidence="1">Uncharacterized protein</fullName>
    </submittedName>
</protein>